<dbReference type="SUPFAM" id="SSF55729">
    <property type="entry name" value="Acyl-CoA N-acyltransferases (Nat)"/>
    <property type="match status" value="1"/>
</dbReference>
<dbReference type="AlphaFoldDB" id="A0A6P1TCI7"/>
<protein>
    <submittedName>
        <fullName evidence="3">GNAT family N-acetyltransferase</fullName>
    </submittedName>
    <submittedName>
        <fullName evidence="2">RimJ/RimL family protein N-acetyltransferase</fullName>
    </submittedName>
</protein>
<evidence type="ECO:0000313" key="3">
    <source>
        <dbReference type="EMBL" id="QHQ40504.1"/>
    </source>
</evidence>
<dbReference type="Proteomes" id="UP000563601">
    <property type="component" value="Unassembled WGS sequence"/>
</dbReference>
<dbReference type="Proteomes" id="UP000464675">
    <property type="component" value="Chromosome"/>
</dbReference>
<dbReference type="InterPro" id="IPR016181">
    <property type="entry name" value="Acyl_CoA_acyltransferase"/>
</dbReference>
<accession>A0A6P1TCI7</accession>
<evidence type="ECO:0000313" key="4">
    <source>
        <dbReference type="Proteomes" id="UP000464675"/>
    </source>
</evidence>
<dbReference type="Pfam" id="PF00583">
    <property type="entry name" value="Acetyltransf_1"/>
    <property type="match status" value="1"/>
</dbReference>
<sequence>MQGADLAFTRFSETHLSQLMGWIDSEAQCRQWGGPRFRFPFDARSFTEDCCWRELPSFVLEDAAGCAVAFGQYYNRLNCCHLGRLIVAPAVRGLGVGRQLISRLVAQGCREFGLNRSSLFVLKKNQRALALYEKLGYRKQIYPEPVEWLDMCHYLVAPAKEILAATNSSTDKVGK</sequence>
<dbReference type="EMBL" id="CP047491">
    <property type="protein sequence ID" value="QHQ40504.1"/>
    <property type="molecule type" value="Genomic_DNA"/>
</dbReference>
<reference evidence="2 5" key="2">
    <citation type="submission" date="2020-08" db="EMBL/GenBank/DDBJ databases">
        <title>Genomic Encyclopedia of Type Strains, Phase IV (KMG-IV): sequencing the most valuable type-strain genomes for metagenomic binning, comparative biology and taxonomic classification.</title>
        <authorList>
            <person name="Goeker M."/>
        </authorList>
    </citation>
    <scope>NUCLEOTIDE SEQUENCE [LARGE SCALE GENOMIC DNA]</scope>
    <source>
        <strain evidence="2 5">DSM 11525</strain>
    </source>
</reference>
<dbReference type="PROSITE" id="PS51186">
    <property type="entry name" value="GNAT"/>
    <property type="match status" value="1"/>
</dbReference>
<proteinExistence type="predicted"/>
<organism evidence="2 5">
    <name type="scientific">Microbulbifer hydrolyticus</name>
    <dbReference type="NCBI Taxonomy" id="48074"/>
    <lineage>
        <taxon>Bacteria</taxon>
        <taxon>Pseudomonadati</taxon>
        <taxon>Pseudomonadota</taxon>
        <taxon>Gammaproteobacteria</taxon>
        <taxon>Cellvibrionales</taxon>
        <taxon>Microbulbiferaceae</taxon>
        <taxon>Microbulbifer</taxon>
    </lineage>
</organism>
<keyword evidence="4" id="KW-1185">Reference proteome</keyword>
<gene>
    <name evidence="3" type="ORF">GTQ55_16995</name>
    <name evidence="2" type="ORF">HNQ53_002131</name>
</gene>
<dbReference type="GO" id="GO:0016747">
    <property type="term" value="F:acyltransferase activity, transferring groups other than amino-acyl groups"/>
    <property type="evidence" value="ECO:0007669"/>
    <property type="project" value="InterPro"/>
</dbReference>
<evidence type="ECO:0000259" key="1">
    <source>
        <dbReference type="PROSITE" id="PS51186"/>
    </source>
</evidence>
<dbReference type="EMBL" id="JACHHR010000002">
    <property type="protein sequence ID" value="MBB5211913.1"/>
    <property type="molecule type" value="Genomic_DNA"/>
</dbReference>
<dbReference type="CDD" id="cd04301">
    <property type="entry name" value="NAT_SF"/>
    <property type="match status" value="1"/>
</dbReference>
<name>A0A6P1TCI7_9GAMM</name>
<dbReference type="OrthoDB" id="326501at2"/>
<dbReference type="RefSeq" id="WP_161859795.1">
    <property type="nucleotide sequence ID" value="NZ_CP047491.1"/>
</dbReference>
<dbReference type="InterPro" id="IPR000182">
    <property type="entry name" value="GNAT_dom"/>
</dbReference>
<dbReference type="Gene3D" id="3.40.630.30">
    <property type="match status" value="1"/>
</dbReference>
<evidence type="ECO:0000313" key="5">
    <source>
        <dbReference type="Proteomes" id="UP000563601"/>
    </source>
</evidence>
<feature type="domain" description="N-acetyltransferase" evidence="1">
    <location>
        <begin position="9"/>
        <end position="156"/>
    </location>
</feature>
<evidence type="ECO:0000313" key="2">
    <source>
        <dbReference type="EMBL" id="MBB5211913.1"/>
    </source>
</evidence>
<reference evidence="3 4" key="1">
    <citation type="submission" date="2020-01" db="EMBL/GenBank/DDBJ databases">
        <title>The possibility of degradation of plastic by Microbulbifer hydrolyticus IRE-31.</title>
        <authorList>
            <person name="Liu L."/>
        </authorList>
    </citation>
    <scope>NUCLEOTIDE SEQUENCE [LARGE SCALE GENOMIC DNA]</scope>
    <source>
        <strain evidence="3 4">IRE-31</strain>
    </source>
</reference>